<comment type="caution">
    <text evidence="1">The sequence shown here is derived from an EMBL/GenBank/DDBJ whole genome shotgun (WGS) entry which is preliminary data.</text>
</comment>
<dbReference type="AlphaFoldDB" id="V4S4G1"/>
<dbReference type="Proteomes" id="UP000017822">
    <property type="component" value="Unassembled WGS sequence"/>
</dbReference>
<evidence type="ECO:0000313" key="2">
    <source>
        <dbReference type="Proteomes" id="UP000017822"/>
    </source>
</evidence>
<accession>V4S4G1</accession>
<protein>
    <submittedName>
        <fullName evidence="1">Uncharacterized protein</fullName>
    </submittedName>
</protein>
<gene>
    <name evidence="1" type="ORF">F753_07080</name>
</gene>
<evidence type="ECO:0000313" key="1">
    <source>
        <dbReference type="EMBL" id="ESR00082.1"/>
    </source>
</evidence>
<reference evidence="1 2" key="1">
    <citation type="submission" date="2013-07" db="EMBL/GenBank/DDBJ databases">
        <authorList>
            <person name="Schaap P.J."/>
            <person name="Mehboob F."/>
            <person name="Oosterkamp M.J."/>
            <person name="de Vos W.M."/>
            <person name="Stams A.J.M."/>
            <person name="Koehorst J.J."/>
        </authorList>
    </citation>
    <scope>NUCLEOTIDE SEQUENCE [LARGE SCALE GENOMIC DNA]</scope>
    <source>
        <strain evidence="1 2">AW-1</strain>
    </source>
</reference>
<name>V4S4G1_STUCH</name>
<proteinExistence type="predicted"/>
<organism evidence="1 2">
    <name type="scientific">Stutzerimonas chloritidismutans AW-1</name>
    <dbReference type="NCBI Taxonomy" id="1263865"/>
    <lineage>
        <taxon>Bacteria</taxon>
        <taxon>Pseudomonadati</taxon>
        <taxon>Pseudomonadota</taxon>
        <taxon>Gammaproteobacteria</taxon>
        <taxon>Pseudomonadales</taxon>
        <taxon>Pseudomonadaceae</taxon>
        <taxon>Stutzerimonas</taxon>
    </lineage>
</organism>
<dbReference type="EMBL" id="AOFQ01000019">
    <property type="protein sequence ID" value="ESR00082.1"/>
    <property type="molecule type" value="Genomic_DNA"/>
</dbReference>
<sequence>MAEQLGDIGPDFAAGIDQTEFIWRSDFAVGQFFVEIMV</sequence>